<dbReference type="GO" id="GO:0005524">
    <property type="term" value="F:ATP binding"/>
    <property type="evidence" value="ECO:0007669"/>
    <property type="project" value="InterPro"/>
</dbReference>
<evidence type="ECO:0000259" key="1">
    <source>
        <dbReference type="PROSITE" id="PS50011"/>
    </source>
</evidence>
<dbReference type="OrthoDB" id="654677at2759"/>
<name>A0A834H153_RHOSS</name>
<dbReference type="PROSITE" id="PS00108">
    <property type="entry name" value="PROTEIN_KINASE_ST"/>
    <property type="match status" value="1"/>
</dbReference>
<organism evidence="2 3">
    <name type="scientific">Rhododendron simsii</name>
    <name type="common">Sims's rhododendron</name>
    <dbReference type="NCBI Taxonomy" id="118357"/>
    <lineage>
        <taxon>Eukaryota</taxon>
        <taxon>Viridiplantae</taxon>
        <taxon>Streptophyta</taxon>
        <taxon>Embryophyta</taxon>
        <taxon>Tracheophyta</taxon>
        <taxon>Spermatophyta</taxon>
        <taxon>Magnoliopsida</taxon>
        <taxon>eudicotyledons</taxon>
        <taxon>Gunneridae</taxon>
        <taxon>Pentapetalae</taxon>
        <taxon>asterids</taxon>
        <taxon>Ericales</taxon>
        <taxon>Ericaceae</taxon>
        <taxon>Ericoideae</taxon>
        <taxon>Rhodoreae</taxon>
        <taxon>Rhododendron</taxon>
    </lineage>
</organism>
<dbReference type="SUPFAM" id="SSF56112">
    <property type="entry name" value="Protein kinase-like (PK-like)"/>
    <property type="match status" value="1"/>
</dbReference>
<dbReference type="InterPro" id="IPR046958">
    <property type="entry name" value="RBK1/2/STUNTED"/>
</dbReference>
<dbReference type="InterPro" id="IPR000719">
    <property type="entry name" value="Prot_kinase_dom"/>
</dbReference>
<dbReference type="PANTHER" id="PTHR47987">
    <property type="entry name" value="OS08G0249100 PROTEIN"/>
    <property type="match status" value="1"/>
</dbReference>
<dbReference type="Gene3D" id="3.30.200.20">
    <property type="entry name" value="Phosphorylase Kinase, domain 1"/>
    <property type="match status" value="1"/>
</dbReference>
<dbReference type="InterPro" id="IPR008271">
    <property type="entry name" value="Ser/Thr_kinase_AS"/>
</dbReference>
<dbReference type="Proteomes" id="UP000626092">
    <property type="component" value="Unassembled WGS sequence"/>
</dbReference>
<dbReference type="AlphaFoldDB" id="A0A834H153"/>
<evidence type="ECO:0000313" key="2">
    <source>
        <dbReference type="EMBL" id="KAF7143492.1"/>
    </source>
</evidence>
<dbReference type="PROSITE" id="PS50011">
    <property type="entry name" value="PROTEIN_KINASE_DOM"/>
    <property type="match status" value="1"/>
</dbReference>
<comment type="caution">
    <text evidence="2">The sequence shown here is derived from an EMBL/GenBank/DDBJ whole genome shotgun (WGS) entry which is preliminary data.</text>
</comment>
<dbReference type="GO" id="GO:0004672">
    <property type="term" value="F:protein kinase activity"/>
    <property type="evidence" value="ECO:0007669"/>
    <property type="project" value="InterPro"/>
</dbReference>
<sequence>MLVVKLVMRLLNQSTPQRPLSKEDKLIGKGGCSGVYKGILPDGKPVAVKVLKSSKESWKDFTQVVDGLIGVCVEDNALISVYDLLPKGNLEENLHGNASFKTHLYPCNSKDKSVLSWEVRCKVAVGIAEALNYLHSECSPPVLHRDVKSSNILLLDEFEPKLSDFGLAIWVPSDSSFLTDNDVVVTFRYLAPEYFMYGKVSDKINAYSFGVALLELLSGRKPISSESTKGQESLVMWAKPKLDSGDLRSILDPNLDGNIDEVQIQRMALAVRGLCRHSAIFLLVWPWWLDGTPFCGVFLFNENCEMRLLVVRFKQLRSSF</sequence>
<dbReference type="InterPro" id="IPR011009">
    <property type="entry name" value="Kinase-like_dom_sf"/>
</dbReference>
<dbReference type="Gene3D" id="1.10.510.10">
    <property type="entry name" value="Transferase(Phosphotransferase) domain 1"/>
    <property type="match status" value="1"/>
</dbReference>
<feature type="domain" description="Protein kinase" evidence="1">
    <location>
        <begin position="21"/>
        <end position="280"/>
    </location>
</feature>
<gene>
    <name evidence="2" type="ORF">RHSIM_Rhsim05G0059400</name>
</gene>
<reference evidence="2" key="1">
    <citation type="submission" date="2019-11" db="EMBL/GenBank/DDBJ databases">
        <authorList>
            <person name="Liu Y."/>
            <person name="Hou J."/>
            <person name="Li T.-Q."/>
            <person name="Guan C.-H."/>
            <person name="Wu X."/>
            <person name="Wu H.-Z."/>
            <person name="Ling F."/>
            <person name="Zhang R."/>
            <person name="Shi X.-G."/>
            <person name="Ren J.-P."/>
            <person name="Chen E.-F."/>
            <person name="Sun J.-M."/>
        </authorList>
    </citation>
    <scope>NUCLEOTIDE SEQUENCE</scope>
    <source>
        <strain evidence="2">Adult_tree_wgs_1</strain>
        <tissue evidence="2">Leaves</tissue>
    </source>
</reference>
<dbReference type="SMART" id="SM00220">
    <property type="entry name" value="S_TKc"/>
    <property type="match status" value="1"/>
</dbReference>
<dbReference type="Pfam" id="PF00069">
    <property type="entry name" value="Pkinase"/>
    <property type="match status" value="1"/>
</dbReference>
<keyword evidence="3" id="KW-1185">Reference proteome</keyword>
<proteinExistence type="predicted"/>
<evidence type="ECO:0000313" key="3">
    <source>
        <dbReference type="Proteomes" id="UP000626092"/>
    </source>
</evidence>
<accession>A0A834H153</accession>
<protein>
    <recommendedName>
        <fullName evidence="1">Protein kinase domain-containing protein</fullName>
    </recommendedName>
</protein>
<dbReference type="EMBL" id="WJXA01000005">
    <property type="protein sequence ID" value="KAF7143492.1"/>
    <property type="molecule type" value="Genomic_DNA"/>
</dbReference>
<dbReference type="PANTHER" id="PTHR47987:SF11">
    <property type="entry name" value="RECEPTOR-LIKE CYTOSOLIC SERINE_THREONINE-PROTEIN KINASE RBK1 ISOFORM X1"/>
    <property type="match status" value="1"/>
</dbReference>